<dbReference type="Pfam" id="PF08241">
    <property type="entry name" value="Methyltransf_11"/>
    <property type="match status" value="1"/>
</dbReference>
<dbReference type="GO" id="GO:0008757">
    <property type="term" value="F:S-adenosylmethionine-dependent methyltransferase activity"/>
    <property type="evidence" value="ECO:0007669"/>
    <property type="project" value="InterPro"/>
</dbReference>
<dbReference type="EMBL" id="CP015163">
    <property type="protein sequence ID" value="AXB41527.1"/>
    <property type="molecule type" value="Genomic_DNA"/>
</dbReference>
<organism evidence="2 3">
    <name type="scientific">Amycolatopsis albispora</name>
    <dbReference type="NCBI Taxonomy" id="1804986"/>
    <lineage>
        <taxon>Bacteria</taxon>
        <taxon>Bacillati</taxon>
        <taxon>Actinomycetota</taxon>
        <taxon>Actinomycetes</taxon>
        <taxon>Pseudonocardiales</taxon>
        <taxon>Pseudonocardiaceae</taxon>
        <taxon>Amycolatopsis</taxon>
    </lineage>
</organism>
<dbReference type="InterPro" id="IPR029063">
    <property type="entry name" value="SAM-dependent_MTases_sf"/>
</dbReference>
<dbReference type="InterPro" id="IPR013216">
    <property type="entry name" value="Methyltransf_11"/>
</dbReference>
<reference evidence="2 3" key="1">
    <citation type="submission" date="2016-04" db="EMBL/GenBank/DDBJ databases">
        <title>Complete genome sequence and analysis of deep-sea sediment isolate, Amycolatopsis sp. WP1.</title>
        <authorList>
            <person name="Wang H."/>
            <person name="Chen S."/>
            <person name="Wu Q."/>
        </authorList>
    </citation>
    <scope>NUCLEOTIDE SEQUENCE [LARGE SCALE GENOMIC DNA]</scope>
    <source>
        <strain evidence="2 3">WP1</strain>
    </source>
</reference>
<dbReference type="Proteomes" id="UP000250434">
    <property type="component" value="Chromosome"/>
</dbReference>
<evidence type="ECO:0000313" key="2">
    <source>
        <dbReference type="EMBL" id="AXB41527.1"/>
    </source>
</evidence>
<protein>
    <recommendedName>
        <fullName evidence="1">Methyltransferase type 11 domain-containing protein</fullName>
    </recommendedName>
</protein>
<accession>A0A344L0F3</accession>
<dbReference type="OrthoDB" id="3172472at2"/>
<dbReference type="SUPFAM" id="SSF53335">
    <property type="entry name" value="S-adenosyl-L-methionine-dependent methyltransferases"/>
    <property type="match status" value="1"/>
</dbReference>
<dbReference type="AlphaFoldDB" id="A0A344L0F3"/>
<sequence>MCLTDEELIDIPPERMAAAYMEYRRSGYEFIRRAAVDCGVLDALREPATVAEFAARYQVVPGKLAVAELLLGALNRCGAVYRAGPRFAAAAEHAPRPVDDELIRLATGKSSYRELGYSGSFGRVVASLTQGEKPALSGFDASNVELWDQGMQLPYYRYGRLQAVRALVSEGNALLDLASGTGLGLLELARYAGHGKDTDLVGVEISPDFLSAAAQRTSGDPRIRMVAGDLERPLELDGENCFDGAMLVGAYHYLRDPVPLWQSLASLLRAGGVVCLAMTFSRTGSYDQELVDLRYAQRSPAAVPRTPAAVAAAAATAGFRLERDFWFGCFGWLAFRKDHREPAVRPDGRTSRPNSR</sequence>
<feature type="domain" description="Methyltransferase type 11" evidence="1">
    <location>
        <begin position="175"/>
        <end position="275"/>
    </location>
</feature>
<proteinExistence type="predicted"/>
<dbReference type="KEGG" id="aab:A4R43_02485"/>
<evidence type="ECO:0000313" key="3">
    <source>
        <dbReference type="Proteomes" id="UP000250434"/>
    </source>
</evidence>
<keyword evidence="3" id="KW-1185">Reference proteome</keyword>
<dbReference type="CDD" id="cd02440">
    <property type="entry name" value="AdoMet_MTases"/>
    <property type="match status" value="1"/>
</dbReference>
<name>A0A344L0F3_9PSEU</name>
<dbReference type="Gene3D" id="3.40.50.150">
    <property type="entry name" value="Vaccinia Virus protein VP39"/>
    <property type="match status" value="1"/>
</dbReference>
<evidence type="ECO:0000259" key="1">
    <source>
        <dbReference type="Pfam" id="PF08241"/>
    </source>
</evidence>
<gene>
    <name evidence="2" type="ORF">A4R43_02485</name>
</gene>